<dbReference type="GO" id="GO:0003700">
    <property type="term" value="F:DNA-binding transcription factor activity"/>
    <property type="evidence" value="ECO:0007669"/>
    <property type="project" value="UniProtKB-UniRule"/>
</dbReference>
<dbReference type="Pfam" id="PF07702">
    <property type="entry name" value="UTRA"/>
    <property type="match status" value="1"/>
</dbReference>
<protein>
    <recommendedName>
        <fullName evidence="8 9">Histidine utilization repressor</fullName>
    </recommendedName>
</protein>
<dbReference type="InterPro" id="IPR011663">
    <property type="entry name" value="UTRA"/>
</dbReference>
<dbReference type="InterPro" id="IPR028978">
    <property type="entry name" value="Chorismate_lyase_/UTRA_dom_sf"/>
</dbReference>
<evidence type="ECO:0000256" key="7">
    <source>
        <dbReference type="ARBA" id="ARBA00060686"/>
    </source>
</evidence>
<comment type="function">
    <text evidence="6">Repressor which binds to the hutP region in the histidine utilization (hut) operon. It blocks the expression of all the hut genes in the absence of inducer.</text>
</comment>
<keyword evidence="5" id="KW-0804">Transcription</keyword>
<dbReference type="PANTHER" id="PTHR44846:SF16">
    <property type="entry name" value="TRANSCRIPTIONAL REGULATOR PHNF-RELATED"/>
    <property type="match status" value="1"/>
</dbReference>
<dbReference type="GO" id="GO:0003677">
    <property type="term" value="F:DNA binding"/>
    <property type="evidence" value="ECO:0007669"/>
    <property type="project" value="UniProtKB-UniRule"/>
</dbReference>
<dbReference type="CDD" id="cd07377">
    <property type="entry name" value="WHTH_GntR"/>
    <property type="match status" value="1"/>
</dbReference>
<evidence type="ECO:0000256" key="1">
    <source>
        <dbReference type="ARBA" id="ARBA00022491"/>
    </source>
</evidence>
<dbReference type="OrthoDB" id="9808698at2"/>
<dbReference type="Gene3D" id="1.10.10.10">
    <property type="entry name" value="Winged helix-like DNA-binding domain superfamily/Winged helix DNA-binding domain"/>
    <property type="match status" value="1"/>
</dbReference>
<feature type="domain" description="HTH gntR-type" evidence="10">
    <location>
        <begin position="20"/>
        <end position="88"/>
    </location>
</feature>
<dbReference type="FunFam" id="1.10.10.10:FF:000079">
    <property type="entry name" value="GntR family transcriptional regulator"/>
    <property type="match status" value="1"/>
</dbReference>
<dbReference type="AlphaFoldDB" id="A0A1J0E8Z9"/>
<evidence type="ECO:0000256" key="3">
    <source>
        <dbReference type="ARBA" id="ARBA00023015"/>
    </source>
</evidence>
<evidence type="ECO:0000256" key="9">
    <source>
        <dbReference type="NCBIfam" id="TIGR02018"/>
    </source>
</evidence>
<dbReference type="InterPro" id="IPR036388">
    <property type="entry name" value="WH-like_DNA-bd_sf"/>
</dbReference>
<organism evidence="11 12">
    <name type="scientific">Providencia rettgeri</name>
    <dbReference type="NCBI Taxonomy" id="587"/>
    <lineage>
        <taxon>Bacteria</taxon>
        <taxon>Pseudomonadati</taxon>
        <taxon>Pseudomonadota</taxon>
        <taxon>Gammaproteobacteria</taxon>
        <taxon>Enterobacterales</taxon>
        <taxon>Morganellaceae</taxon>
        <taxon>Providencia</taxon>
    </lineage>
</organism>
<dbReference type="Proteomes" id="UP000824410">
    <property type="component" value="Unassembled WGS sequence"/>
</dbReference>
<dbReference type="InterPro" id="IPR036390">
    <property type="entry name" value="WH_DNA-bd_sf"/>
</dbReference>
<evidence type="ECO:0000313" key="12">
    <source>
        <dbReference type="Proteomes" id="UP000824410"/>
    </source>
</evidence>
<dbReference type="GO" id="GO:0006547">
    <property type="term" value="P:L-histidine metabolic process"/>
    <property type="evidence" value="ECO:0007669"/>
    <property type="project" value="UniProtKB-UniRule"/>
</dbReference>
<evidence type="ECO:0000256" key="4">
    <source>
        <dbReference type="ARBA" id="ARBA00023125"/>
    </source>
</evidence>
<comment type="pathway">
    <text evidence="7">Amino-acid degradation; L-histidine degradation into L-glutamate [regulation].</text>
</comment>
<dbReference type="PRINTS" id="PR00035">
    <property type="entry name" value="HTHGNTR"/>
</dbReference>
<accession>A0A1J0E8Z9</accession>
<gene>
    <name evidence="11" type="primary">hutC</name>
    <name evidence="11" type="ORF">EX242_01200</name>
</gene>
<evidence type="ECO:0000256" key="5">
    <source>
        <dbReference type="ARBA" id="ARBA00023163"/>
    </source>
</evidence>
<sequence length="250" mass="27830">MIKLENTVTANKKDKSGTPVPLYLQVKQSIIEKIHTAQWQANDRIPSEAELVSQFQCSRMTANRAVRELTAEGLLVRLQGVGTFVAEPKGQSALFEIHSIEAEILARDHKYSCRIIKLEEIQASSALASELNISLGAPVFHSIIVHLENDVPVQIEDRYVNALAAPDYLQQNFLSITPHDYLSQVAPLTQGEHIVEAIEADERAARLLQINVGASCLLITRRTWSQSFIVTSTKLLFPGHRYKLKGSFSS</sequence>
<keyword evidence="1" id="KW-0678">Repressor</keyword>
<dbReference type="EMBL" id="SHDO01000001">
    <property type="protein sequence ID" value="MBX6978893.1"/>
    <property type="molecule type" value="Genomic_DNA"/>
</dbReference>
<dbReference type="SMART" id="SM00866">
    <property type="entry name" value="UTRA"/>
    <property type="match status" value="1"/>
</dbReference>
<name>A0A1J0E8Z9_PRORE</name>
<dbReference type="InterPro" id="IPR050679">
    <property type="entry name" value="Bact_HTH_transcr_reg"/>
</dbReference>
<evidence type="ECO:0000256" key="2">
    <source>
        <dbReference type="ARBA" id="ARBA00022808"/>
    </source>
</evidence>
<keyword evidence="4" id="KW-0238">DNA-binding</keyword>
<evidence type="ECO:0000256" key="6">
    <source>
        <dbReference type="ARBA" id="ARBA00058362"/>
    </source>
</evidence>
<dbReference type="SUPFAM" id="SSF64288">
    <property type="entry name" value="Chorismate lyase-like"/>
    <property type="match status" value="1"/>
</dbReference>
<evidence type="ECO:0000259" key="10">
    <source>
        <dbReference type="PROSITE" id="PS50949"/>
    </source>
</evidence>
<dbReference type="SUPFAM" id="SSF46785">
    <property type="entry name" value="Winged helix' DNA-binding domain"/>
    <property type="match status" value="1"/>
</dbReference>
<dbReference type="KEGG" id="prg:RB151_027230"/>
<dbReference type="PANTHER" id="PTHR44846">
    <property type="entry name" value="MANNOSYL-D-GLYCERATE TRANSPORT/METABOLISM SYSTEM REPRESSOR MNGR-RELATED"/>
    <property type="match status" value="1"/>
</dbReference>
<dbReference type="Pfam" id="PF00392">
    <property type="entry name" value="GntR"/>
    <property type="match status" value="1"/>
</dbReference>
<evidence type="ECO:0000256" key="8">
    <source>
        <dbReference type="ARBA" id="ARBA00071620"/>
    </source>
</evidence>
<reference evidence="11" key="1">
    <citation type="submission" date="2019-02" db="EMBL/GenBank/DDBJ databases">
        <title>Genomic characterization of isolates from hospital effluents in KZN, South Africa.</title>
        <authorList>
            <person name="Ntshobeni N."/>
            <person name="Allam M."/>
            <person name="Ismail A."/>
            <person name="Amoako D."/>
            <person name="Essack S."/>
            <person name="Chenia H."/>
        </authorList>
    </citation>
    <scope>NUCLEOTIDE SEQUENCE</scope>
    <source>
        <strain evidence="11">AFE97_S1</strain>
    </source>
</reference>
<dbReference type="NCBIfam" id="TIGR02018">
    <property type="entry name" value="his_ut_repres"/>
    <property type="match status" value="1"/>
</dbReference>
<keyword evidence="2" id="KW-0369">Histidine metabolism</keyword>
<keyword evidence="3" id="KW-0805">Transcription regulation</keyword>
<evidence type="ECO:0000313" key="11">
    <source>
        <dbReference type="EMBL" id="MBX6978893.1"/>
    </source>
</evidence>
<dbReference type="SMART" id="SM00345">
    <property type="entry name" value="HTH_GNTR"/>
    <property type="match status" value="1"/>
</dbReference>
<dbReference type="Gene3D" id="3.40.1410.10">
    <property type="entry name" value="Chorismate lyase-like"/>
    <property type="match status" value="1"/>
</dbReference>
<dbReference type="FunFam" id="3.40.1410.10:FF:000004">
    <property type="entry name" value="Histidine utilization repressor"/>
    <property type="match status" value="1"/>
</dbReference>
<proteinExistence type="predicted"/>
<dbReference type="InterPro" id="IPR000524">
    <property type="entry name" value="Tscrpt_reg_HTH_GntR"/>
</dbReference>
<dbReference type="InterPro" id="IPR010248">
    <property type="entry name" value="His_ut_repres"/>
</dbReference>
<dbReference type="PROSITE" id="PS50949">
    <property type="entry name" value="HTH_GNTR"/>
    <property type="match status" value="1"/>
</dbReference>
<dbReference type="GO" id="GO:0045892">
    <property type="term" value="P:negative regulation of DNA-templated transcription"/>
    <property type="evidence" value="ECO:0007669"/>
    <property type="project" value="UniProtKB-UniRule"/>
</dbReference>
<comment type="caution">
    <text evidence="11">The sequence shown here is derived from an EMBL/GenBank/DDBJ whole genome shotgun (WGS) entry which is preliminary data.</text>
</comment>